<feature type="transmembrane region" description="Helical" evidence="1">
    <location>
        <begin position="94"/>
        <end position="116"/>
    </location>
</feature>
<dbReference type="PANTHER" id="PTHR45985">
    <property type="match status" value="1"/>
</dbReference>
<proteinExistence type="predicted"/>
<reference evidence="2 3" key="1">
    <citation type="journal article" date="2017" name="Nat. Ecol. Evol.">
        <title>Scallop genome provides insights into evolution of bilaterian karyotype and development.</title>
        <authorList>
            <person name="Wang S."/>
            <person name="Zhang J."/>
            <person name="Jiao W."/>
            <person name="Li J."/>
            <person name="Xun X."/>
            <person name="Sun Y."/>
            <person name="Guo X."/>
            <person name="Huan P."/>
            <person name="Dong B."/>
            <person name="Zhang L."/>
            <person name="Hu X."/>
            <person name="Sun X."/>
            <person name="Wang J."/>
            <person name="Zhao C."/>
            <person name="Wang Y."/>
            <person name="Wang D."/>
            <person name="Huang X."/>
            <person name="Wang R."/>
            <person name="Lv J."/>
            <person name="Li Y."/>
            <person name="Zhang Z."/>
            <person name="Liu B."/>
            <person name="Lu W."/>
            <person name="Hui Y."/>
            <person name="Liang J."/>
            <person name="Zhou Z."/>
            <person name="Hou R."/>
            <person name="Li X."/>
            <person name="Liu Y."/>
            <person name="Li H."/>
            <person name="Ning X."/>
            <person name="Lin Y."/>
            <person name="Zhao L."/>
            <person name="Xing Q."/>
            <person name="Dou J."/>
            <person name="Li Y."/>
            <person name="Mao J."/>
            <person name="Guo H."/>
            <person name="Dou H."/>
            <person name="Li T."/>
            <person name="Mu C."/>
            <person name="Jiang W."/>
            <person name="Fu Q."/>
            <person name="Fu X."/>
            <person name="Miao Y."/>
            <person name="Liu J."/>
            <person name="Yu Q."/>
            <person name="Li R."/>
            <person name="Liao H."/>
            <person name="Li X."/>
            <person name="Kong Y."/>
            <person name="Jiang Z."/>
            <person name="Chourrout D."/>
            <person name="Li R."/>
            <person name="Bao Z."/>
        </authorList>
    </citation>
    <scope>NUCLEOTIDE SEQUENCE [LARGE SCALE GENOMIC DNA]</scope>
    <source>
        <strain evidence="2 3">PY_sf001</strain>
    </source>
</reference>
<name>A0A210R6L9_MIZYE</name>
<dbReference type="OrthoDB" id="504708at2759"/>
<dbReference type="AlphaFoldDB" id="A0A210R6L9"/>
<dbReference type="PANTHER" id="PTHR45985:SF3">
    <property type="entry name" value="CHITIN DEACETYLASE-LIKE 4"/>
    <property type="match status" value="1"/>
</dbReference>
<sequence length="137" mass="16146">MDNFKRYYHGNRAPFGIHMHMGWFFQPFTREGMDRAIEDILKYGDAYIVIAKQVLDWMRNPTDISEIKHFKEWDCNVKLPYDPSKDNAKEGTRLALVLSLAAISTGLLLGIIYYFIAKRIRNYIPLEDNVVVHEYRD</sequence>
<organism evidence="2 3">
    <name type="scientific">Mizuhopecten yessoensis</name>
    <name type="common">Japanese scallop</name>
    <name type="synonym">Patinopecten yessoensis</name>
    <dbReference type="NCBI Taxonomy" id="6573"/>
    <lineage>
        <taxon>Eukaryota</taxon>
        <taxon>Metazoa</taxon>
        <taxon>Spiralia</taxon>
        <taxon>Lophotrochozoa</taxon>
        <taxon>Mollusca</taxon>
        <taxon>Bivalvia</taxon>
        <taxon>Autobranchia</taxon>
        <taxon>Pteriomorphia</taxon>
        <taxon>Pectinida</taxon>
        <taxon>Pectinoidea</taxon>
        <taxon>Pectinidae</taxon>
        <taxon>Mizuhopecten</taxon>
    </lineage>
</organism>
<accession>A0A210R6L9</accession>
<gene>
    <name evidence="2" type="ORF">KP79_PYT25523</name>
</gene>
<dbReference type="Gene3D" id="3.20.20.370">
    <property type="entry name" value="Glycoside hydrolase/deacetylase"/>
    <property type="match status" value="1"/>
</dbReference>
<dbReference type="InterPro" id="IPR052740">
    <property type="entry name" value="CE4"/>
</dbReference>
<keyword evidence="1" id="KW-0812">Transmembrane</keyword>
<keyword evidence="1" id="KW-1133">Transmembrane helix</keyword>
<evidence type="ECO:0000256" key="1">
    <source>
        <dbReference type="SAM" id="Phobius"/>
    </source>
</evidence>
<dbReference type="Proteomes" id="UP000242188">
    <property type="component" value="Unassembled WGS sequence"/>
</dbReference>
<keyword evidence="3" id="KW-1185">Reference proteome</keyword>
<keyword evidence="1" id="KW-0472">Membrane</keyword>
<dbReference type="EMBL" id="NEDP02000179">
    <property type="protein sequence ID" value="OWF56511.1"/>
    <property type="molecule type" value="Genomic_DNA"/>
</dbReference>
<evidence type="ECO:0000313" key="2">
    <source>
        <dbReference type="EMBL" id="OWF56511.1"/>
    </source>
</evidence>
<protein>
    <submittedName>
        <fullName evidence="2">Uncharacterized protein</fullName>
    </submittedName>
</protein>
<evidence type="ECO:0000313" key="3">
    <source>
        <dbReference type="Proteomes" id="UP000242188"/>
    </source>
</evidence>
<comment type="caution">
    <text evidence="2">The sequence shown here is derived from an EMBL/GenBank/DDBJ whole genome shotgun (WGS) entry which is preliminary data.</text>
</comment>